<evidence type="ECO:0000259" key="7">
    <source>
        <dbReference type="Pfam" id="PF01292"/>
    </source>
</evidence>
<sequence length="288" mass="32045">MIEAMPAPDEPMLAPTAASGDAPRPLVFRHRLATRVWHWVNAATLIIMMMSGLMIFNAHPRLYWGSYGANFDEAWLEIQATPTAGYLKIGDTRIPTTGVLGRSTTDGVSEARAFPGWATLPTDYNLARARQWHLLFAWVLAFGFLAFLVVSLFNRHIKTDLTLSRAEIRPAHIWRDVKDHARLKFAVGEAALRYGILQKLTYILVIFVLTPVIIGTGLTMSPAMNAAWPWLLDLFGGRQSARSIHFIMAAALVGFIIVHIVLVGLTGPWNQVRGMIIGRIRLPRARVG</sequence>
<dbReference type="Gene3D" id="1.20.950.20">
    <property type="entry name" value="Transmembrane di-heme cytochromes, Chain C"/>
    <property type="match status" value="1"/>
</dbReference>
<dbReference type="GO" id="GO:0022904">
    <property type="term" value="P:respiratory electron transport chain"/>
    <property type="evidence" value="ECO:0007669"/>
    <property type="project" value="InterPro"/>
</dbReference>
<evidence type="ECO:0000256" key="2">
    <source>
        <dbReference type="ARBA" id="ARBA00022475"/>
    </source>
</evidence>
<dbReference type="GO" id="GO:0005886">
    <property type="term" value="C:plasma membrane"/>
    <property type="evidence" value="ECO:0007669"/>
    <property type="project" value="UniProtKB-SubCell"/>
</dbReference>
<dbReference type="PANTHER" id="PTHR30485">
    <property type="entry name" value="NI/FE-HYDROGENASE 1 B-TYPE CYTOCHROME SUBUNIT"/>
    <property type="match status" value="1"/>
</dbReference>
<name>A0A6J4STQ2_9SPHN</name>
<keyword evidence="2" id="KW-1003">Cell membrane</keyword>
<dbReference type="SUPFAM" id="SSF81342">
    <property type="entry name" value="Transmembrane di-heme cytochromes"/>
    <property type="match status" value="1"/>
</dbReference>
<evidence type="ECO:0000256" key="6">
    <source>
        <dbReference type="SAM" id="Phobius"/>
    </source>
</evidence>
<dbReference type="GO" id="GO:0009055">
    <property type="term" value="F:electron transfer activity"/>
    <property type="evidence" value="ECO:0007669"/>
    <property type="project" value="InterPro"/>
</dbReference>
<comment type="subcellular location">
    <subcellularLocation>
        <location evidence="1">Cell membrane</location>
        <topology evidence="1">Multi-pass membrane protein</topology>
    </subcellularLocation>
</comment>
<protein>
    <submittedName>
        <fullName evidence="8">Thiosulfate reductase cytochrome B subunit (Membrane anchoring protein)</fullName>
    </submittedName>
</protein>
<dbReference type="Pfam" id="PF01292">
    <property type="entry name" value="Ni_hydr_CYTB"/>
    <property type="match status" value="1"/>
</dbReference>
<feature type="transmembrane region" description="Helical" evidence="6">
    <location>
        <begin position="202"/>
        <end position="224"/>
    </location>
</feature>
<evidence type="ECO:0000256" key="4">
    <source>
        <dbReference type="ARBA" id="ARBA00022989"/>
    </source>
</evidence>
<keyword evidence="4 6" id="KW-1133">Transmembrane helix</keyword>
<proteinExistence type="predicted"/>
<feature type="transmembrane region" description="Helical" evidence="6">
    <location>
        <begin position="36"/>
        <end position="56"/>
    </location>
</feature>
<accession>A0A6J4STQ2</accession>
<evidence type="ECO:0000256" key="3">
    <source>
        <dbReference type="ARBA" id="ARBA00022692"/>
    </source>
</evidence>
<feature type="transmembrane region" description="Helical" evidence="6">
    <location>
        <begin position="132"/>
        <end position="153"/>
    </location>
</feature>
<evidence type="ECO:0000313" key="8">
    <source>
        <dbReference type="EMBL" id="CAA9505079.1"/>
    </source>
</evidence>
<keyword evidence="3 6" id="KW-0812">Transmembrane</keyword>
<reference evidence="8" key="1">
    <citation type="submission" date="2020-02" db="EMBL/GenBank/DDBJ databases">
        <authorList>
            <person name="Meier V. D."/>
        </authorList>
    </citation>
    <scope>NUCLEOTIDE SEQUENCE</scope>
    <source>
        <strain evidence="8">AVDCRST_MAG91</strain>
    </source>
</reference>
<dbReference type="InterPro" id="IPR016174">
    <property type="entry name" value="Di-haem_cyt_TM"/>
</dbReference>
<dbReference type="EMBL" id="CADCVX010000260">
    <property type="protein sequence ID" value="CAA9505079.1"/>
    <property type="molecule type" value="Genomic_DNA"/>
</dbReference>
<feature type="transmembrane region" description="Helical" evidence="6">
    <location>
        <begin position="244"/>
        <end position="265"/>
    </location>
</feature>
<gene>
    <name evidence="8" type="ORF">AVDCRST_MAG91-1272</name>
</gene>
<dbReference type="InterPro" id="IPR051542">
    <property type="entry name" value="Hydrogenase_cytochrome"/>
</dbReference>
<feature type="domain" description="Cytochrome b561 bacterial/Ni-hydrogenase" evidence="7">
    <location>
        <begin position="29"/>
        <end position="276"/>
    </location>
</feature>
<keyword evidence="5 6" id="KW-0472">Membrane</keyword>
<dbReference type="GO" id="GO:0020037">
    <property type="term" value="F:heme binding"/>
    <property type="evidence" value="ECO:0007669"/>
    <property type="project" value="TreeGrafter"/>
</dbReference>
<evidence type="ECO:0000256" key="1">
    <source>
        <dbReference type="ARBA" id="ARBA00004651"/>
    </source>
</evidence>
<organism evidence="8">
    <name type="scientific">uncultured Sphingomonadaceae bacterium</name>
    <dbReference type="NCBI Taxonomy" id="169976"/>
    <lineage>
        <taxon>Bacteria</taxon>
        <taxon>Pseudomonadati</taxon>
        <taxon>Pseudomonadota</taxon>
        <taxon>Alphaproteobacteria</taxon>
        <taxon>Sphingomonadales</taxon>
        <taxon>Sphingomonadaceae</taxon>
        <taxon>environmental samples</taxon>
    </lineage>
</organism>
<dbReference type="AlphaFoldDB" id="A0A6J4STQ2"/>
<dbReference type="PANTHER" id="PTHR30485:SF1">
    <property type="entry name" value="CYTOCHROME YDHU-RELATED"/>
    <property type="match status" value="1"/>
</dbReference>
<dbReference type="InterPro" id="IPR011577">
    <property type="entry name" value="Cyt_b561_bac/Ni-Hgenase"/>
</dbReference>
<evidence type="ECO:0000256" key="5">
    <source>
        <dbReference type="ARBA" id="ARBA00023136"/>
    </source>
</evidence>